<dbReference type="AlphaFoldDB" id="A0A0A8YMA8"/>
<reference evidence="1" key="2">
    <citation type="journal article" date="2015" name="Data Brief">
        <title>Shoot transcriptome of the giant reed, Arundo donax.</title>
        <authorList>
            <person name="Barrero R.A."/>
            <person name="Guerrero F.D."/>
            <person name="Moolhuijzen P."/>
            <person name="Goolsby J.A."/>
            <person name="Tidwell J."/>
            <person name="Bellgard S.E."/>
            <person name="Bellgard M.I."/>
        </authorList>
    </citation>
    <scope>NUCLEOTIDE SEQUENCE</scope>
    <source>
        <tissue evidence="1">Shoot tissue taken approximately 20 cm above the soil surface</tissue>
    </source>
</reference>
<sequence length="43" mass="4966">MPVNSEWCTLTGDHGAELCNSCLIRLAYIPCFAYSWQYMFINC</sequence>
<accession>A0A0A8YMA8</accession>
<reference evidence="1" key="1">
    <citation type="submission" date="2014-09" db="EMBL/GenBank/DDBJ databases">
        <authorList>
            <person name="Magalhaes I.L.F."/>
            <person name="Oliveira U."/>
            <person name="Santos F.R."/>
            <person name="Vidigal T.H.D.A."/>
            <person name="Brescovit A.D."/>
            <person name="Santos A.J."/>
        </authorList>
    </citation>
    <scope>NUCLEOTIDE SEQUENCE</scope>
    <source>
        <tissue evidence="1">Shoot tissue taken approximately 20 cm above the soil surface</tissue>
    </source>
</reference>
<name>A0A0A8YMA8_ARUDO</name>
<proteinExistence type="predicted"/>
<evidence type="ECO:0000313" key="1">
    <source>
        <dbReference type="EMBL" id="JAD23677.1"/>
    </source>
</evidence>
<organism evidence="1">
    <name type="scientific">Arundo donax</name>
    <name type="common">Giant reed</name>
    <name type="synonym">Donax arundinaceus</name>
    <dbReference type="NCBI Taxonomy" id="35708"/>
    <lineage>
        <taxon>Eukaryota</taxon>
        <taxon>Viridiplantae</taxon>
        <taxon>Streptophyta</taxon>
        <taxon>Embryophyta</taxon>
        <taxon>Tracheophyta</taxon>
        <taxon>Spermatophyta</taxon>
        <taxon>Magnoliopsida</taxon>
        <taxon>Liliopsida</taxon>
        <taxon>Poales</taxon>
        <taxon>Poaceae</taxon>
        <taxon>PACMAD clade</taxon>
        <taxon>Arundinoideae</taxon>
        <taxon>Arundineae</taxon>
        <taxon>Arundo</taxon>
    </lineage>
</organism>
<protein>
    <submittedName>
        <fullName evidence="1">Uncharacterized protein</fullName>
    </submittedName>
</protein>
<dbReference type="EMBL" id="GBRH01274218">
    <property type="protein sequence ID" value="JAD23677.1"/>
    <property type="molecule type" value="Transcribed_RNA"/>
</dbReference>